<sequence>MPPKSTNITTEEQKRILENSSSVIKQQIAQMKKCLETKNKFMDSLKHVSNFLTELKTSALTPKQYYELYILAFDGLEYFSDYLKDDKPNLNLDDLYELVQYAGAIVPRLYLMITVGTVYMSKEGAPIKNIMKDMMEMCRGVQHPIRGLFLRYFLSQRTKDLLPATFTDEDGRGDLADSIQFIISNFIEMNKLWVRLQHQGHSSERLKRIAERQELQILVGSNLVRLSQLEEVDKNYYKKHILPILLEQIIQCRDVIAQEYLLDVIIQVFPDDFHLITLDDFFEATLQLNPEVSLKKILITLIQRLIDFKKREPDFIEQFDALSLADIFDKFISFINKLNELKPDLSGEDYSSILETLAQLSIAYYPNNYDNINSIYAYAIEKFNTLKKMENNQQNAYWKSLLMIPVESFTDAKSLLQLGTTYLDFFEAQTHAIRTTISLEIIDKFLEKQTKITEVEQVDKIFEILKTLIVVQEDPTIKKLGLEKHAVMTSTLFGNGVIANEEALDPIEIVLQQEKLAKFIHLLYNKNPYKNFELLKQARQFLTLGKLRVKYTYPTLITCILRLIRKLNLIKRIETKQQKLLVANFFKFISGLINEMTEYSISPPTCLNYNLITAELADEVALVDIAYDFFIDSFVMYEQVIVDSRLQYQSLMNIYNKLYNSHKMIELNLENFDQLITKATLYGSKLLKKTDQCRAVYSAAHLWWIIKEIDTDSSVSSTSSFGVSNIVSPHISLKKDHKRVLECLQKALRIADSILDVNQISEWIN</sequence>
<reference evidence="1" key="1">
    <citation type="submission" date="2023-04" db="EMBL/GenBank/DDBJ databases">
        <title>Ambrosiozyma monospora NBRC 10751.</title>
        <authorList>
            <person name="Ichikawa N."/>
            <person name="Sato H."/>
            <person name="Tonouchi N."/>
        </authorList>
    </citation>
    <scope>NUCLEOTIDE SEQUENCE</scope>
    <source>
        <strain evidence="1">NBRC 10751</strain>
    </source>
</reference>
<dbReference type="EMBL" id="BSXS01002639">
    <property type="protein sequence ID" value="GME79545.1"/>
    <property type="molecule type" value="Genomic_DNA"/>
</dbReference>
<evidence type="ECO:0000313" key="2">
    <source>
        <dbReference type="Proteomes" id="UP001165064"/>
    </source>
</evidence>
<evidence type="ECO:0000313" key="1">
    <source>
        <dbReference type="EMBL" id="GME79545.1"/>
    </source>
</evidence>
<dbReference type="Proteomes" id="UP001165064">
    <property type="component" value="Unassembled WGS sequence"/>
</dbReference>
<gene>
    <name evidence="1" type="ORF">Amon02_000400300</name>
</gene>
<comment type="caution">
    <text evidence="1">The sequence shown here is derived from an EMBL/GenBank/DDBJ whole genome shotgun (WGS) entry which is preliminary data.</text>
</comment>
<accession>A0ACB5T2H7</accession>
<proteinExistence type="predicted"/>
<keyword evidence="2" id="KW-1185">Reference proteome</keyword>
<protein>
    <submittedName>
        <fullName evidence="1">Unnamed protein product</fullName>
    </submittedName>
</protein>
<organism evidence="1 2">
    <name type="scientific">Ambrosiozyma monospora</name>
    <name type="common">Yeast</name>
    <name type="synonym">Endomycopsis monosporus</name>
    <dbReference type="NCBI Taxonomy" id="43982"/>
    <lineage>
        <taxon>Eukaryota</taxon>
        <taxon>Fungi</taxon>
        <taxon>Dikarya</taxon>
        <taxon>Ascomycota</taxon>
        <taxon>Saccharomycotina</taxon>
        <taxon>Pichiomycetes</taxon>
        <taxon>Pichiales</taxon>
        <taxon>Pichiaceae</taxon>
        <taxon>Ambrosiozyma</taxon>
    </lineage>
</organism>
<name>A0ACB5T2H7_AMBMO</name>